<sequence length="111" mass="11616">MRVGLLGIGRIGAFHAATPAAHPWVDELVVADADAARAAEGPQPPGEPRPDFVTRFDAAHIAEMRAFPGAARGETDSSCTVEDALAALHLAEAAELSRHEGRPVRTAEVIS</sequence>
<keyword evidence="2" id="KW-1185">Reference proteome</keyword>
<dbReference type="Proteomes" id="UP000199111">
    <property type="component" value="Unassembled WGS sequence"/>
</dbReference>
<protein>
    <recommendedName>
        <fullName evidence="3">Gfo/Idh/MocA-like oxidoreductase N-terminal domain-containing protein</fullName>
    </recommendedName>
</protein>
<gene>
    <name evidence="1" type="ORF">SAMN05216275_1234</name>
</gene>
<name>A0A1I3YU48_9ACTN</name>
<dbReference type="SUPFAM" id="SSF51735">
    <property type="entry name" value="NAD(P)-binding Rossmann-fold domains"/>
    <property type="match status" value="1"/>
</dbReference>
<dbReference type="InterPro" id="IPR036291">
    <property type="entry name" value="NAD(P)-bd_dom_sf"/>
</dbReference>
<evidence type="ECO:0000313" key="2">
    <source>
        <dbReference type="Proteomes" id="UP000199111"/>
    </source>
</evidence>
<evidence type="ECO:0000313" key="1">
    <source>
        <dbReference type="EMBL" id="SFK35333.1"/>
    </source>
</evidence>
<accession>A0A1I3YU48</accession>
<reference evidence="2" key="1">
    <citation type="submission" date="2016-10" db="EMBL/GenBank/DDBJ databases">
        <authorList>
            <person name="Varghese N."/>
            <person name="Submissions S."/>
        </authorList>
    </citation>
    <scope>NUCLEOTIDE SEQUENCE [LARGE SCALE GENOMIC DNA]</scope>
    <source>
        <strain evidence="2">CGMCC 4.2126</strain>
    </source>
</reference>
<evidence type="ECO:0008006" key="3">
    <source>
        <dbReference type="Google" id="ProtNLM"/>
    </source>
</evidence>
<proteinExistence type="predicted"/>
<organism evidence="1 2">
    <name type="scientific">Streptosporangium canum</name>
    <dbReference type="NCBI Taxonomy" id="324952"/>
    <lineage>
        <taxon>Bacteria</taxon>
        <taxon>Bacillati</taxon>
        <taxon>Actinomycetota</taxon>
        <taxon>Actinomycetes</taxon>
        <taxon>Streptosporangiales</taxon>
        <taxon>Streptosporangiaceae</taxon>
        <taxon>Streptosporangium</taxon>
    </lineage>
</organism>
<dbReference type="Gene3D" id="3.30.360.10">
    <property type="entry name" value="Dihydrodipicolinate Reductase, domain 2"/>
    <property type="match status" value="1"/>
</dbReference>
<dbReference type="AlphaFoldDB" id="A0A1I3YU48"/>
<dbReference type="EMBL" id="FOQY01000023">
    <property type="protein sequence ID" value="SFK35333.1"/>
    <property type="molecule type" value="Genomic_DNA"/>
</dbReference>